<keyword evidence="3" id="KW-0804">Transcription</keyword>
<organism evidence="7 8">
    <name type="scientific">Gadus morhua</name>
    <name type="common">Atlantic cod</name>
    <dbReference type="NCBI Taxonomy" id="8049"/>
    <lineage>
        <taxon>Eukaryota</taxon>
        <taxon>Metazoa</taxon>
        <taxon>Chordata</taxon>
        <taxon>Craniata</taxon>
        <taxon>Vertebrata</taxon>
        <taxon>Euteleostomi</taxon>
        <taxon>Actinopterygii</taxon>
        <taxon>Neopterygii</taxon>
        <taxon>Teleostei</taxon>
        <taxon>Neoteleostei</taxon>
        <taxon>Acanthomorphata</taxon>
        <taxon>Zeiogadaria</taxon>
        <taxon>Gadariae</taxon>
        <taxon>Gadiformes</taxon>
        <taxon>Gadoidei</taxon>
        <taxon>Gadidae</taxon>
        <taxon>Gadus</taxon>
    </lineage>
</organism>
<evidence type="ECO:0000313" key="8">
    <source>
        <dbReference type="Proteomes" id="UP000694546"/>
    </source>
</evidence>
<evidence type="ECO:0000256" key="6">
    <source>
        <dbReference type="SAM" id="MobiDB-lite"/>
    </source>
</evidence>
<dbReference type="PANTHER" id="PTHR21545:SF10">
    <property type="entry name" value="LIGAND-DEPENDENT NUCLEAR RECEPTOR COREPRESSOR-LIKE PROTEIN"/>
    <property type="match status" value="1"/>
</dbReference>
<feature type="compositionally biased region" description="Polar residues" evidence="6">
    <location>
        <begin position="971"/>
        <end position="982"/>
    </location>
</feature>
<dbReference type="PANTHER" id="PTHR21545">
    <property type="entry name" value="TRANSCRIPTION FACTOR MLR1/2"/>
    <property type="match status" value="1"/>
</dbReference>
<feature type="compositionally biased region" description="Low complexity" evidence="6">
    <location>
        <begin position="89"/>
        <end position="100"/>
    </location>
</feature>
<dbReference type="InterPro" id="IPR028104">
    <property type="entry name" value="DUF4553"/>
</dbReference>
<evidence type="ECO:0000256" key="5">
    <source>
        <dbReference type="SAM" id="Coils"/>
    </source>
</evidence>
<keyword evidence="8" id="KW-1185">Reference proteome</keyword>
<evidence type="ECO:0000256" key="2">
    <source>
        <dbReference type="ARBA" id="ARBA00023125"/>
    </source>
</evidence>
<dbReference type="RefSeq" id="XP_030207056.1">
    <property type="nucleotide sequence ID" value="XM_030351196.1"/>
</dbReference>
<keyword evidence="1" id="KW-0805">Transcription regulation</keyword>
<dbReference type="Proteomes" id="UP000694546">
    <property type="component" value="Chromosome 3"/>
</dbReference>
<evidence type="ECO:0000256" key="3">
    <source>
        <dbReference type="ARBA" id="ARBA00023163"/>
    </source>
</evidence>
<proteinExistence type="predicted"/>
<gene>
    <name evidence="7" type="primary">lcorl</name>
</gene>
<protein>
    <submittedName>
        <fullName evidence="7">Ligand dependent nuclear receptor corepressor-like</fullName>
    </submittedName>
</protein>
<feature type="compositionally biased region" description="Low complexity" evidence="6">
    <location>
        <begin position="983"/>
        <end position="997"/>
    </location>
</feature>
<reference evidence="7" key="1">
    <citation type="submission" date="2025-08" db="UniProtKB">
        <authorList>
            <consortium name="Ensembl"/>
        </authorList>
    </citation>
    <scope>IDENTIFICATION</scope>
</reference>
<dbReference type="OMA" id="SVCHSPQ"/>
<feature type="region of interest" description="Disordered" evidence="6">
    <location>
        <begin position="1849"/>
        <end position="1942"/>
    </location>
</feature>
<dbReference type="Pfam" id="PF15090">
    <property type="entry name" value="DUF4553"/>
    <property type="match status" value="1"/>
</dbReference>
<dbReference type="GO" id="GO:0006357">
    <property type="term" value="P:regulation of transcription by RNA polymerase II"/>
    <property type="evidence" value="ECO:0007669"/>
    <property type="project" value="TreeGrafter"/>
</dbReference>
<name>A0A8C5CHM0_GADMO</name>
<feature type="coiled-coil region" evidence="5">
    <location>
        <begin position="1496"/>
        <end position="1523"/>
    </location>
</feature>
<feature type="region of interest" description="Disordered" evidence="6">
    <location>
        <begin position="549"/>
        <end position="585"/>
    </location>
</feature>
<keyword evidence="2" id="KW-0238">DNA-binding</keyword>
<feature type="region of interest" description="Disordered" evidence="6">
    <location>
        <begin position="1770"/>
        <end position="1801"/>
    </location>
</feature>
<feature type="compositionally biased region" description="Low complexity" evidence="6">
    <location>
        <begin position="1128"/>
        <end position="1177"/>
    </location>
</feature>
<dbReference type="GeneID" id="115540149"/>
<keyword evidence="5" id="KW-0175">Coiled coil</keyword>
<reference evidence="7" key="2">
    <citation type="submission" date="2025-09" db="UniProtKB">
        <authorList>
            <consortium name="Ensembl"/>
        </authorList>
    </citation>
    <scope>IDENTIFICATION</scope>
</reference>
<dbReference type="GO" id="GO:0005634">
    <property type="term" value="C:nucleus"/>
    <property type="evidence" value="ECO:0007669"/>
    <property type="project" value="TreeGrafter"/>
</dbReference>
<feature type="region of interest" description="Disordered" evidence="6">
    <location>
        <begin position="670"/>
        <end position="714"/>
    </location>
</feature>
<feature type="compositionally biased region" description="Polar residues" evidence="6">
    <location>
        <begin position="1030"/>
        <end position="1042"/>
    </location>
</feature>
<feature type="compositionally biased region" description="Low complexity" evidence="6">
    <location>
        <begin position="1876"/>
        <end position="1888"/>
    </location>
</feature>
<feature type="compositionally biased region" description="Basic and acidic residues" evidence="6">
    <location>
        <begin position="549"/>
        <end position="559"/>
    </location>
</feature>
<feature type="region of interest" description="Disordered" evidence="6">
    <location>
        <begin position="844"/>
        <end position="888"/>
    </location>
</feature>
<feature type="region of interest" description="Disordered" evidence="6">
    <location>
        <begin position="1123"/>
        <end position="1253"/>
    </location>
</feature>
<feature type="region of interest" description="Disordered" evidence="6">
    <location>
        <begin position="1427"/>
        <end position="1449"/>
    </location>
</feature>
<sequence length="1942" mass="213707">MAAAQCRSSKCTAERKGFRRELDSWRHKLIHCVGVESILEGIYGPMLLRDLNIFDDCEPKESDDWSVEASCSHCSFCTLPLDQLSDLPPAAASPLHSPSDYSPCQAPTLSESSQSAQQFLQAVFHKKDVPHGYDSNVPLAAQELMKKMIHKFAIEYASKSHVHMTMNGLTTDNLSPQPTPCDLDAPLDLTVPREKEEDGEPGPDAVLDLSKRTSVCSAAPVTADNKSSGLPLKEELGGPEKLMTEGGQINENSALEKVLNSLCPAHRSLISQILMLARQEQLLSLPNPRLAGQDASKCCHHSLTSQNNLPPCCFPLSNSKSLSGAPHYPLVDCAHQGCSKTLCSPAESKFSCTLRCCPLSESKASQGPCCCIESSYPVSCHENLLCTSCQHLTGHQTKNHCSSSSSPSLYPSSQVCPASSICCNSHCPVSCLCHSSHTCLAQTRQTMEKEGEDVDPPCPVLKREHSPSPPPLSPIPPDITSIAEEKPPLLPLYSHDEHLPLVDNQHLDARLQEAPSDIEDAAELYGGQTQKNSNRSLLRDVVDRFTEKLETIRPQDKDPPQLSSSTEHGIEKEGAPSSPSPQSIPFHADAHLSEIITTVLHTGSDSDYNLSELFHQHDNKEAKSPNTRARRRQEVLASLTLPANLASSRRHSLKIKRELAMLDPSYCRRKVPQAKRKLKDGSNSSSPVSSSSDTAPVKEATRESGIQENEMVQISGKLSVESGNFGDSSKEIGRMTGKTKDKVTDYTRNDGLESPVFEQRRVEVNTIKAEEDGFEVKEDIQTIIVKEEIETIEVGQNVPAIEEKASFQQTLKPPCKLQTKPCRVVSEGNYQSCAERHTIVGNHLENEENIEESDKRLTRSRGLGGRRKTIAPYPSSKSRDATRSKRNIVPPQRFSSYVTEPRKMYFVACFSENIFNPRTLVDSVGQSTTSIDSQNLDLMDPLLDSGKTPSQAAHLTKPTGAEDDLTPKVLTGSSNADQSQGFSVSSRSTRLSPSKYSSKNKTDVRDSAARPYGRLRSSSTKPHALESVTVCRTPTPKSSPSFSDVDIPPNPSELPFEFSSPIKIMYVSPVINEEGVKYCLKSAASSSGGQVVHNFDPCEQSSWAGTPETSNGTERAIFQIGSNSAPLKNATSSPKSASPSPKKVSTPLKSPSTPPLSGSPTLRSASSPTKVVSVSPKGSRRSGELTPLKRVARTENQRSPADLGSSHEITPTPKRRPGRPKKLGPRLEQKAKRPIGRPRKQTTTGPIQEGNADVVKAIEGANMEKENKNLKITVVYGRSRRNKRLVSEGQGQQELCETAQSVERNIDFRNLLHGTQEHSDVVKVASPECLKELNLVRPVNDESAPPASSNIKCQKLQGAISIRKPGRPAKVKISGISVTVTTVSPRQRKIQMDKDVKRSQETLQRRKTLLPEFNYIKETWNSDFPSRNECRHKEGKGVTKDEGKAKRLDRPVAVRHSVRVRKPSIYLLHSVATSSSRSYSHSTALIRSSRKLLLNKAINQRKLEKAQDCLENLKDNRQSLGREKNPIRQDLSQVAAVSVDSIFPPQETMKWWAASAEKKDLNQEFARRIQLVSDTWVSDIENQQKCSLKPRSGPPSKRSRCSSVVRALFDCPPNKPSSCSMQQLGSWFMQTTETKPLAIVKKASSRNPYEFMHYPRSTNNNEGVCPSPQAERLRKHIKKFAKTVPKSPLAHRLALERLRNGNKTLSAGNIKRQLFTSRFAPGRLSRTVSKYATTLSRAKARFLTCLQRNGLPKRQGKDWWPSVTAQKKRDKALSRLSPAHQALDGSEKGSADPLPKVDSLSSKAWSPEKLKECRVFLKKINSPVSESTAEEELDSCKVTLDDWSPSAYRFAGSEGGLARENEAVKTDRKAKLKAGSNSDESSSSVSKSPQEQAEVQIGQKEEQNAPVIVSTGAPQPPSVKMLRQSRVRGLSGPRWSDFVLEN</sequence>
<evidence type="ECO:0000256" key="4">
    <source>
        <dbReference type="ARBA" id="ARBA00023242"/>
    </source>
</evidence>
<dbReference type="OrthoDB" id="9941983at2759"/>
<accession>A0A8C5CHM0</accession>
<feature type="compositionally biased region" description="Basic residues" evidence="6">
    <location>
        <begin position="1213"/>
        <end position="1224"/>
    </location>
</feature>
<feature type="compositionally biased region" description="Low complexity" evidence="6">
    <location>
        <begin position="682"/>
        <end position="692"/>
    </location>
</feature>
<feature type="region of interest" description="Disordered" evidence="6">
    <location>
        <begin position="940"/>
        <end position="1048"/>
    </location>
</feature>
<keyword evidence="4" id="KW-0539">Nucleus</keyword>
<dbReference type="Ensembl" id="ENSGMOT00000076481.1">
    <property type="protein sequence ID" value="ENSGMOP00000060809.1"/>
    <property type="gene ID" value="ENSGMOG00000022331.1"/>
</dbReference>
<dbReference type="GeneTree" id="ENSGT00940000162414"/>
<feature type="region of interest" description="Disordered" evidence="6">
    <location>
        <begin position="89"/>
        <end position="108"/>
    </location>
</feature>
<dbReference type="GO" id="GO:0003677">
    <property type="term" value="F:DNA binding"/>
    <property type="evidence" value="ECO:0007669"/>
    <property type="project" value="UniProtKB-KW"/>
</dbReference>
<evidence type="ECO:0000313" key="7">
    <source>
        <dbReference type="Ensembl" id="ENSGMOP00000060809.1"/>
    </source>
</evidence>
<feature type="compositionally biased region" description="Basic and acidic residues" evidence="6">
    <location>
        <begin position="1857"/>
        <end position="1869"/>
    </location>
</feature>
<evidence type="ECO:0000256" key="1">
    <source>
        <dbReference type="ARBA" id="ARBA00023015"/>
    </source>
</evidence>